<dbReference type="InterPro" id="IPR000160">
    <property type="entry name" value="GGDEF_dom"/>
</dbReference>
<dbReference type="GO" id="GO:0003824">
    <property type="term" value="F:catalytic activity"/>
    <property type="evidence" value="ECO:0007669"/>
    <property type="project" value="UniProtKB-ARBA"/>
</dbReference>
<protein>
    <submittedName>
        <fullName evidence="3">Diguanylate cyclase</fullName>
    </submittedName>
</protein>
<evidence type="ECO:0000256" key="1">
    <source>
        <dbReference type="ARBA" id="ARBA00001946"/>
    </source>
</evidence>
<accession>E6WUP4</accession>
<dbReference type="InterPro" id="IPR043128">
    <property type="entry name" value="Rev_trsase/Diguanyl_cyclase"/>
</dbReference>
<feature type="domain" description="GGDEF" evidence="2">
    <location>
        <begin position="239"/>
        <end position="365"/>
    </location>
</feature>
<dbReference type="InterPro" id="IPR003018">
    <property type="entry name" value="GAF"/>
</dbReference>
<dbReference type="SUPFAM" id="SSF55073">
    <property type="entry name" value="Nucleotide cyclase"/>
    <property type="match status" value="1"/>
</dbReference>
<dbReference type="RefSeq" id="WP_013535574.1">
    <property type="nucleotide sequence ID" value="NC_014924.1"/>
</dbReference>
<sequence>MSAQDLPPPAPRPPLPDNEAERLAALRATRLLDTPREQAFDDLVALATAVTGASMAAVSLIDAERQWFKAAFGFDACETPRDIAFCAHTILDPRHMLVVEDATRDPRFARNPVVTGEMGIRFYAGVPLVDAEGNALGSLCVFDQHPRKLGEREAAALRALARQAAFLIELRRTTEALNLQMRERAWYQQQLLHYSQLLEAQNADLALQTRTDQLTGLPNRRGYGELMGAALGHAEEEGTPLSVAIVDLDHFKNINDSLGHPEGDRVLVRVAQVLAEQMKDVGLAARYGGEEFAPLLPATGLEQAREHCHAVCDAVAAMDDCSGVTVSIGVAQWQPGELPGQALSRADAALYRAKLGGRNRVELAS</sequence>
<evidence type="ECO:0000313" key="4">
    <source>
        <dbReference type="Proteomes" id="UP000008632"/>
    </source>
</evidence>
<dbReference type="AlphaFoldDB" id="E6WUP4"/>
<dbReference type="KEGG" id="psu:Psesu_1905"/>
<dbReference type="SMART" id="SM00065">
    <property type="entry name" value="GAF"/>
    <property type="match status" value="1"/>
</dbReference>
<reference evidence="3 4" key="1">
    <citation type="submission" date="2011-01" db="EMBL/GenBank/DDBJ databases">
        <title>Complete sequence of Pseudoxanthomonas suwonensis 11-1.</title>
        <authorList>
            <consortium name="US DOE Joint Genome Institute"/>
            <person name="Lucas S."/>
            <person name="Copeland A."/>
            <person name="Lapidus A."/>
            <person name="Cheng J.-F."/>
            <person name="Goodwin L."/>
            <person name="Pitluck S."/>
            <person name="Teshima H."/>
            <person name="Detter J.C."/>
            <person name="Han C."/>
            <person name="Tapia R."/>
            <person name="Land M."/>
            <person name="Hauser L."/>
            <person name="Kyrpides N."/>
            <person name="Ivanova N."/>
            <person name="Ovchinnikova G."/>
            <person name="Siebers A.K."/>
            <person name="Allgaier M."/>
            <person name="Thelen M.P."/>
            <person name="Hugenholtz P."/>
            <person name="Gladden J."/>
            <person name="Woyke T."/>
        </authorList>
    </citation>
    <scope>NUCLEOTIDE SEQUENCE [LARGE SCALE GENOMIC DNA]</scope>
    <source>
        <strain evidence="4">11-1</strain>
    </source>
</reference>
<evidence type="ECO:0000259" key="2">
    <source>
        <dbReference type="PROSITE" id="PS50887"/>
    </source>
</evidence>
<dbReference type="InterPro" id="IPR029016">
    <property type="entry name" value="GAF-like_dom_sf"/>
</dbReference>
<evidence type="ECO:0000313" key="3">
    <source>
        <dbReference type="EMBL" id="ADV27746.1"/>
    </source>
</evidence>
<dbReference type="FunFam" id="3.30.70.270:FF:000001">
    <property type="entry name" value="Diguanylate cyclase domain protein"/>
    <property type="match status" value="1"/>
</dbReference>
<dbReference type="Gene3D" id="3.30.450.40">
    <property type="match status" value="1"/>
</dbReference>
<dbReference type="InterPro" id="IPR029787">
    <property type="entry name" value="Nucleotide_cyclase"/>
</dbReference>
<organism evidence="3 4">
    <name type="scientific">Pseudoxanthomonas suwonensis (strain 11-1)</name>
    <dbReference type="NCBI Taxonomy" id="743721"/>
    <lineage>
        <taxon>Bacteria</taxon>
        <taxon>Pseudomonadati</taxon>
        <taxon>Pseudomonadota</taxon>
        <taxon>Gammaproteobacteria</taxon>
        <taxon>Lysobacterales</taxon>
        <taxon>Lysobacteraceae</taxon>
        <taxon>Pseudoxanthomonas</taxon>
    </lineage>
</organism>
<dbReference type="SUPFAM" id="SSF55781">
    <property type="entry name" value="GAF domain-like"/>
    <property type="match status" value="1"/>
</dbReference>
<dbReference type="Pfam" id="PF00990">
    <property type="entry name" value="GGDEF"/>
    <property type="match status" value="1"/>
</dbReference>
<proteinExistence type="predicted"/>
<dbReference type="Gene3D" id="3.30.70.270">
    <property type="match status" value="1"/>
</dbReference>
<dbReference type="NCBIfam" id="TIGR00254">
    <property type="entry name" value="GGDEF"/>
    <property type="match status" value="1"/>
</dbReference>
<dbReference type="PANTHER" id="PTHR43102:SF2">
    <property type="entry name" value="GAF DOMAIN-CONTAINING PROTEIN"/>
    <property type="match status" value="1"/>
</dbReference>
<dbReference type="HOGENOM" id="CLU_000445_11_32_6"/>
<dbReference type="SMART" id="SM00267">
    <property type="entry name" value="GGDEF"/>
    <property type="match status" value="1"/>
</dbReference>
<dbReference type="Proteomes" id="UP000008632">
    <property type="component" value="Chromosome"/>
</dbReference>
<keyword evidence="4" id="KW-1185">Reference proteome</keyword>
<comment type="cofactor">
    <cofactor evidence="1">
        <name>Mg(2+)</name>
        <dbReference type="ChEBI" id="CHEBI:18420"/>
    </cofactor>
</comment>
<dbReference type="STRING" id="743721.Psesu_1905"/>
<dbReference type="CDD" id="cd01949">
    <property type="entry name" value="GGDEF"/>
    <property type="match status" value="1"/>
</dbReference>
<gene>
    <name evidence="3" type="ordered locus">Psesu_1905</name>
</gene>
<dbReference type="PANTHER" id="PTHR43102">
    <property type="entry name" value="SLR1143 PROTEIN"/>
    <property type="match status" value="1"/>
</dbReference>
<dbReference type="eggNOG" id="COG3706">
    <property type="taxonomic scope" value="Bacteria"/>
</dbReference>
<dbReference type="Pfam" id="PF01590">
    <property type="entry name" value="GAF"/>
    <property type="match status" value="1"/>
</dbReference>
<dbReference type="EMBL" id="CP002446">
    <property type="protein sequence ID" value="ADV27746.1"/>
    <property type="molecule type" value="Genomic_DNA"/>
</dbReference>
<name>E6WUP4_PSEUU</name>
<dbReference type="PROSITE" id="PS50887">
    <property type="entry name" value="GGDEF"/>
    <property type="match status" value="1"/>
</dbReference>